<comment type="caution">
    <text evidence="1">The sequence shown here is derived from an EMBL/GenBank/DDBJ whole genome shotgun (WGS) entry which is preliminary data.</text>
</comment>
<dbReference type="SUPFAM" id="SSF55486">
    <property type="entry name" value="Metalloproteases ('zincins'), catalytic domain"/>
    <property type="match status" value="1"/>
</dbReference>
<evidence type="ECO:0008006" key="3">
    <source>
        <dbReference type="Google" id="ProtNLM"/>
    </source>
</evidence>
<dbReference type="PANTHER" id="PTHR13723">
    <property type="entry name" value="ADAMTS A DISINTEGRIN AND METALLOPROTEASE WITH THROMBOSPONDIN MOTIFS PROTEASE"/>
    <property type="match status" value="1"/>
</dbReference>
<evidence type="ECO:0000313" key="1">
    <source>
        <dbReference type="EMBL" id="KAJ4433151.1"/>
    </source>
</evidence>
<dbReference type="InterPro" id="IPR024079">
    <property type="entry name" value="MetalloPept_cat_dom_sf"/>
</dbReference>
<protein>
    <recommendedName>
        <fullName evidence="3">Peptidase M12B domain-containing protein</fullName>
    </recommendedName>
</protein>
<dbReference type="Proteomes" id="UP001148838">
    <property type="component" value="Unassembled WGS sequence"/>
</dbReference>
<evidence type="ECO:0000313" key="2">
    <source>
        <dbReference type="Proteomes" id="UP001148838"/>
    </source>
</evidence>
<dbReference type="InterPro" id="IPR050439">
    <property type="entry name" value="ADAMTS_ADAMTS-like"/>
</dbReference>
<keyword evidence="2" id="KW-1185">Reference proteome</keyword>
<dbReference type="PANTHER" id="PTHR13723:SF281">
    <property type="entry name" value="PAPILIN"/>
    <property type="match status" value="1"/>
</dbReference>
<gene>
    <name evidence="1" type="ORF">ANN_15408</name>
</gene>
<name>A0ABQ8SGB6_PERAM</name>
<accession>A0ABQ8SGB6</accession>
<dbReference type="Gene3D" id="3.40.390.10">
    <property type="entry name" value="Collagenase (Catalytic Domain)"/>
    <property type="match status" value="2"/>
</dbReference>
<proteinExistence type="predicted"/>
<sequence length="328" mass="37260">MQLQVLGSCPHGEALRNARHYQVRSIIATALKDADYNIFEEVHGLSVTGSTRRIDIIAFKESTKSGYIIDSTVRFKMNEKQPAEVDNEKKNIYNPTIPYYLQKYQLKELEVIGLLVRARGTATLFMKDMDHYSLSQAYNLFHDASLGALINLVIVKIIRLEVEEDEMNLSVTKDAERTLDTFCRWQKRMNPGDDDHPNHHDVAVLITRVRGAVACLLRNKVWEVYEEVHCVSEDDTHRRADIITLNTQQQKDIMIDPTIRMERDLNQSHQVDHEIGPFMTDICADEDRCGILGISKLAGTCDPDISCCVCEDSGLKLGYGIAHELAHS</sequence>
<reference evidence="1 2" key="1">
    <citation type="journal article" date="2022" name="Allergy">
        <title>Genome assembly and annotation of Periplaneta americana reveal a comprehensive cockroach allergen profile.</title>
        <authorList>
            <person name="Wang L."/>
            <person name="Xiong Q."/>
            <person name="Saelim N."/>
            <person name="Wang L."/>
            <person name="Nong W."/>
            <person name="Wan A.T."/>
            <person name="Shi M."/>
            <person name="Liu X."/>
            <person name="Cao Q."/>
            <person name="Hui J.H.L."/>
            <person name="Sookrung N."/>
            <person name="Leung T.F."/>
            <person name="Tungtrongchitr A."/>
            <person name="Tsui S.K.W."/>
        </authorList>
    </citation>
    <scope>NUCLEOTIDE SEQUENCE [LARGE SCALE GENOMIC DNA]</scope>
    <source>
        <strain evidence="1">PWHHKU_190912</strain>
    </source>
</reference>
<organism evidence="1 2">
    <name type="scientific">Periplaneta americana</name>
    <name type="common">American cockroach</name>
    <name type="synonym">Blatta americana</name>
    <dbReference type="NCBI Taxonomy" id="6978"/>
    <lineage>
        <taxon>Eukaryota</taxon>
        <taxon>Metazoa</taxon>
        <taxon>Ecdysozoa</taxon>
        <taxon>Arthropoda</taxon>
        <taxon>Hexapoda</taxon>
        <taxon>Insecta</taxon>
        <taxon>Pterygota</taxon>
        <taxon>Neoptera</taxon>
        <taxon>Polyneoptera</taxon>
        <taxon>Dictyoptera</taxon>
        <taxon>Blattodea</taxon>
        <taxon>Blattoidea</taxon>
        <taxon>Blattidae</taxon>
        <taxon>Blattinae</taxon>
        <taxon>Periplaneta</taxon>
    </lineage>
</organism>
<dbReference type="EMBL" id="JAJSOF020000027">
    <property type="protein sequence ID" value="KAJ4433151.1"/>
    <property type="molecule type" value="Genomic_DNA"/>
</dbReference>